<reference evidence="1" key="1">
    <citation type="submission" date="2013-08" db="EMBL/GenBank/DDBJ databases">
        <authorList>
            <person name="Mendez C."/>
            <person name="Richter M."/>
            <person name="Ferrer M."/>
            <person name="Sanchez J."/>
        </authorList>
    </citation>
    <scope>NUCLEOTIDE SEQUENCE</scope>
</reference>
<proteinExistence type="predicted"/>
<name>T0YYV1_9ZZZZ</name>
<gene>
    <name evidence="1" type="ORF">B1B_16248</name>
</gene>
<feature type="non-terminal residue" evidence="1">
    <location>
        <position position="104"/>
    </location>
</feature>
<dbReference type="EMBL" id="AUZY01010805">
    <property type="protein sequence ID" value="EQD37097.1"/>
    <property type="molecule type" value="Genomic_DNA"/>
</dbReference>
<comment type="caution">
    <text evidence="1">The sequence shown here is derived from an EMBL/GenBank/DDBJ whole genome shotgun (WGS) entry which is preliminary data.</text>
</comment>
<protein>
    <submittedName>
        <fullName evidence="1">Transposase IS4 family protein</fullName>
    </submittedName>
</protein>
<dbReference type="AlphaFoldDB" id="T0YYV1"/>
<evidence type="ECO:0000313" key="1">
    <source>
        <dbReference type="EMBL" id="EQD37097.1"/>
    </source>
</evidence>
<sequence>MANAGLLLPATLAQHLGLREVVEQHLDLGDAPGRANVGHKAMSLSHSMLAGGDSIDDTNVLRAGATQGVLGHAVLAPSTLGTFLRSFTFGHVRQLDAVRPGDAV</sequence>
<organism evidence="1">
    <name type="scientific">mine drainage metagenome</name>
    <dbReference type="NCBI Taxonomy" id="410659"/>
    <lineage>
        <taxon>unclassified sequences</taxon>
        <taxon>metagenomes</taxon>
        <taxon>ecological metagenomes</taxon>
    </lineage>
</organism>
<reference evidence="1" key="2">
    <citation type="journal article" date="2014" name="ISME J.">
        <title>Microbial stratification in low pH oxic and suboxic macroscopic growths along an acid mine drainage.</title>
        <authorList>
            <person name="Mendez-Garcia C."/>
            <person name="Mesa V."/>
            <person name="Sprenger R.R."/>
            <person name="Richter M."/>
            <person name="Diez M.S."/>
            <person name="Solano J."/>
            <person name="Bargiela R."/>
            <person name="Golyshina O.V."/>
            <person name="Manteca A."/>
            <person name="Ramos J.L."/>
            <person name="Gallego J.R."/>
            <person name="Llorente I."/>
            <person name="Martins Dos Santos V.A."/>
            <person name="Jensen O.N."/>
            <person name="Pelaez A.I."/>
            <person name="Sanchez J."/>
            <person name="Ferrer M."/>
        </authorList>
    </citation>
    <scope>NUCLEOTIDE SEQUENCE</scope>
</reference>
<accession>T0YYV1</accession>